<evidence type="ECO:0000259" key="3">
    <source>
        <dbReference type="Pfam" id="PF23717"/>
    </source>
</evidence>
<dbReference type="EMBL" id="QQAZ01000013">
    <property type="protein sequence ID" value="RDI45293.1"/>
    <property type="molecule type" value="Genomic_DNA"/>
</dbReference>
<evidence type="ECO:0000313" key="4">
    <source>
        <dbReference type="EMBL" id="RDI45293.1"/>
    </source>
</evidence>
<protein>
    <recommendedName>
        <fullName evidence="3">DUF7159 domain-containing protein</fullName>
    </recommendedName>
</protein>
<dbReference type="Proteomes" id="UP000255355">
    <property type="component" value="Unassembled WGS sequence"/>
</dbReference>
<organism evidence="4 5">
    <name type="scientific">Nocardia mexicana</name>
    <dbReference type="NCBI Taxonomy" id="279262"/>
    <lineage>
        <taxon>Bacteria</taxon>
        <taxon>Bacillati</taxon>
        <taxon>Actinomycetota</taxon>
        <taxon>Actinomycetes</taxon>
        <taxon>Mycobacteriales</taxon>
        <taxon>Nocardiaceae</taxon>
        <taxon>Nocardia</taxon>
    </lineage>
</organism>
<dbReference type="STRING" id="1210089.GCA_001613165_03086"/>
<feature type="region of interest" description="Disordered" evidence="1">
    <location>
        <begin position="301"/>
        <end position="393"/>
    </location>
</feature>
<proteinExistence type="predicted"/>
<reference evidence="4 5" key="1">
    <citation type="submission" date="2018-07" db="EMBL/GenBank/DDBJ databases">
        <title>Genomic Encyclopedia of Type Strains, Phase IV (KMG-IV): sequencing the most valuable type-strain genomes for metagenomic binning, comparative biology and taxonomic classification.</title>
        <authorList>
            <person name="Goeker M."/>
        </authorList>
    </citation>
    <scope>NUCLEOTIDE SEQUENCE [LARGE SCALE GENOMIC DNA]</scope>
    <source>
        <strain evidence="4 5">DSM 44952</strain>
    </source>
</reference>
<comment type="caution">
    <text evidence="4">The sequence shown here is derived from an EMBL/GenBank/DDBJ whole genome shotgun (WGS) entry which is preliminary data.</text>
</comment>
<evidence type="ECO:0000256" key="2">
    <source>
        <dbReference type="SAM" id="Phobius"/>
    </source>
</evidence>
<sequence>MVARSVVTFGVSTERGAVQAVALLAGTDNLPERILHHRTQQIRGDGKQDLARAVETALDDLAAEIGADYEDAGAAVTYRDAAERRAIVTGLASGPWRTASLVSAKSAHLALARAMTWVAEFDNLVVCDVVPGYQGFSLISPDRDRVVAGFTTAGGTISKETMRPAVTAAWDQFDAAGVRPDAVVLIGSAAGDTAVSSALGTGFGASIVPCKVAAAGSAIGAALVVQPEATEGAEPGRARRTRGTTAVFAAASVLAGGLVVGGVYQVAGKSRTDSATTLTNARIAADTQRTYPVRDPAVRPVPAAEEEPGGIQSGRGQSGEVAVDPGAAPGEAATDVVTVDPSTVSWGHSDPERLGVRDFDSAPADSETSQPLVRHSDPESAPAAQSSVIPAPTVPVGAPNGSLLFPGEAAPPAVGTAEFGQWWENHWRMMVQWAAQMVPRA</sequence>
<keyword evidence="5" id="KW-1185">Reference proteome</keyword>
<keyword evidence="2" id="KW-1133">Transmembrane helix</keyword>
<accession>A0A370GTP8</accession>
<name>A0A370GTP8_9NOCA</name>
<dbReference type="AlphaFoldDB" id="A0A370GTP8"/>
<keyword evidence="2" id="KW-0812">Transmembrane</keyword>
<evidence type="ECO:0000313" key="5">
    <source>
        <dbReference type="Proteomes" id="UP000255355"/>
    </source>
</evidence>
<dbReference type="OrthoDB" id="4571426at2"/>
<feature type="compositionally biased region" description="Basic and acidic residues" evidence="1">
    <location>
        <begin position="349"/>
        <end position="360"/>
    </location>
</feature>
<feature type="transmembrane region" description="Helical" evidence="2">
    <location>
        <begin position="246"/>
        <end position="267"/>
    </location>
</feature>
<keyword evidence="2" id="KW-0472">Membrane</keyword>
<dbReference type="RefSeq" id="WP_147289089.1">
    <property type="nucleotide sequence ID" value="NZ_QQAZ01000013.1"/>
</dbReference>
<dbReference type="Pfam" id="PF23717">
    <property type="entry name" value="DUF7159"/>
    <property type="match status" value="1"/>
</dbReference>
<feature type="domain" description="DUF7159" evidence="3">
    <location>
        <begin position="10"/>
        <end position="223"/>
    </location>
</feature>
<dbReference type="InterPro" id="IPR055583">
    <property type="entry name" value="DUF7159"/>
</dbReference>
<feature type="compositionally biased region" description="Low complexity" evidence="1">
    <location>
        <begin position="334"/>
        <end position="345"/>
    </location>
</feature>
<gene>
    <name evidence="4" type="ORF">DFR68_11362</name>
</gene>
<evidence type="ECO:0000256" key="1">
    <source>
        <dbReference type="SAM" id="MobiDB-lite"/>
    </source>
</evidence>